<organism evidence="2 3">
    <name type="scientific">Isoptericola luteus</name>
    <dbReference type="NCBI Taxonomy" id="2879484"/>
    <lineage>
        <taxon>Bacteria</taxon>
        <taxon>Bacillati</taxon>
        <taxon>Actinomycetota</taxon>
        <taxon>Actinomycetes</taxon>
        <taxon>Micrococcales</taxon>
        <taxon>Promicromonosporaceae</taxon>
        <taxon>Isoptericola</taxon>
    </lineage>
</organism>
<dbReference type="RefSeq" id="WP_225566617.1">
    <property type="nucleotide sequence ID" value="NZ_JAIXCQ010000014.1"/>
</dbReference>
<accession>A0ABS7ZIN4</accession>
<name>A0ABS7ZIN4_9MICO</name>
<dbReference type="EMBL" id="JAIXCQ010000014">
    <property type="protein sequence ID" value="MCA5894881.1"/>
    <property type="molecule type" value="Genomic_DNA"/>
</dbReference>
<comment type="caution">
    <text evidence="2">The sequence shown here is derived from an EMBL/GenBank/DDBJ whole genome shotgun (WGS) entry which is preliminary data.</text>
</comment>
<evidence type="ECO:0000313" key="3">
    <source>
        <dbReference type="Proteomes" id="UP001319870"/>
    </source>
</evidence>
<proteinExistence type="predicted"/>
<reference evidence="2 3" key="1">
    <citation type="submission" date="2021-09" db="EMBL/GenBank/DDBJ databases">
        <title>Isoptericola luteus sp. nov., a novel bacterium isolated from Harbin, the capital city of Heilongjiang province.</title>
        <authorList>
            <person name="Li J."/>
        </authorList>
    </citation>
    <scope>NUCLEOTIDE SEQUENCE [LARGE SCALE GENOMIC DNA]</scope>
    <source>
        <strain evidence="2 3">NEAU-Y5</strain>
    </source>
</reference>
<dbReference type="Proteomes" id="UP001319870">
    <property type="component" value="Unassembled WGS sequence"/>
</dbReference>
<protein>
    <submittedName>
        <fullName evidence="2">Uncharacterized protein</fullName>
    </submittedName>
</protein>
<feature type="region of interest" description="Disordered" evidence="1">
    <location>
        <begin position="43"/>
        <end position="62"/>
    </location>
</feature>
<keyword evidence="3" id="KW-1185">Reference proteome</keyword>
<evidence type="ECO:0000256" key="1">
    <source>
        <dbReference type="SAM" id="MobiDB-lite"/>
    </source>
</evidence>
<gene>
    <name evidence="2" type="ORF">LEP48_16210</name>
</gene>
<sequence>MDGTLYGMYYLAHEAEVARATEGRRREKALLELLARPAVVRRARRAPRVAPAASSPARHRTA</sequence>
<evidence type="ECO:0000313" key="2">
    <source>
        <dbReference type="EMBL" id="MCA5894881.1"/>
    </source>
</evidence>